<accession>A0ABR1D7B2</accession>
<protein>
    <submittedName>
        <fullName evidence="1">Uncharacterized protein</fullName>
    </submittedName>
</protein>
<sequence>MNSGNGFSVSAVRKLTHNTLVTRTLGRPKLAIMRPGGAEEALWNRLQQISSTSPIRKRSRFSTKSEGPDACNMPMDFEIINETNNKEYNDSWGKPGTVVLRWVQKSFRPPLVGVHLPRPSRLCQPQKKDETK</sequence>
<organism evidence="1 2">
    <name type="scientific">Necator americanus</name>
    <name type="common">Human hookworm</name>
    <dbReference type="NCBI Taxonomy" id="51031"/>
    <lineage>
        <taxon>Eukaryota</taxon>
        <taxon>Metazoa</taxon>
        <taxon>Ecdysozoa</taxon>
        <taxon>Nematoda</taxon>
        <taxon>Chromadorea</taxon>
        <taxon>Rhabditida</taxon>
        <taxon>Rhabditina</taxon>
        <taxon>Rhabditomorpha</taxon>
        <taxon>Strongyloidea</taxon>
        <taxon>Ancylostomatidae</taxon>
        <taxon>Bunostominae</taxon>
        <taxon>Necator</taxon>
    </lineage>
</organism>
<evidence type="ECO:0000313" key="2">
    <source>
        <dbReference type="Proteomes" id="UP001303046"/>
    </source>
</evidence>
<evidence type="ECO:0000313" key="1">
    <source>
        <dbReference type="EMBL" id="KAK6746406.1"/>
    </source>
</evidence>
<keyword evidence="2" id="KW-1185">Reference proteome</keyword>
<proteinExistence type="predicted"/>
<comment type="caution">
    <text evidence="1">The sequence shown here is derived from an EMBL/GenBank/DDBJ whole genome shotgun (WGS) entry which is preliminary data.</text>
</comment>
<dbReference type="EMBL" id="JAVFWL010000003">
    <property type="protein sequence ID" value="KAK6746406.1"/>
    <property type="molecule type" value="Genomic_DNA"/>
</dbReference>
<gene>
    <name evidence="1" type="primary">Necator_chrIII.g13252</name>
    <name evidence="1" type="ORF">RB195_012485</name>
</gene>
<reference evidence="1 2" key="1">
    <citation type="submission" date="2023-08" db="EMBL/GenBank/DDBJ databases">
        <title>A Necator americanus chromosomal reference genome.</title>
        <authorList>
            <person name="Ilik V."/>
            <person name="Petrzelkova K.J."/>
            <person name="Pardy F."/>
            <person name="Fuh T."/>
            <person name="Niatou-Singa F.S."/>
            <person name="Gouil Q."/>
            <person name="Baker L."/>
            <person name="Ritchie M.E."/>
            <person name="Jex A.R."/>
            <person name="Gazzola D."/>
            <person name="Li H."/>
            <person name="Toshio Fujiwara R."/>
            <person name="Zhan B."/>
            <person name="Aroian R.V."/>
            <person name="Pafco B."/>
            <person name="Schwarz E.M."/>
        </authorList>
    </citation>
    <scope>NUCLEOTIDE SEQUENCE [LARGE SCALE GENOMIC DNA]</scope>
    <source>
        <strain evidence="1 2">Aroian</strain>
        <tissue evidence="1">Whole animal</tissue>
    </source>
</reference>
<name>A0ABR1D7B2_NECAM</name>
<dbReference type="Proteomes" id="UP001303046">
    <property type="component" value="Unassembled WGS sequence"/>
</dbReference>